<dbReference type="EMBL" id="JACJSG010000071">
    <property type="protein sequence ID" value="MBD2505170.1"/>
    <property type="molecule type" value="Genomic_DNA"/>
</dbReference>
<evidence type="ECO:0008006" key="3">
    <source>
        <dbReference type="Google" id="ProtNLM"/>
    </source>
</evidence>
<reference evidence="1 2" key="1">
    <citation type="journal article" date="2020" name="ISME J.">
        <title>Comparative genomics reveals insights into cyanobacterial evolution and habitat adaptation.</title>
        <authorList>
            <person name="Chen M.Y."/>
            <person name="Teng W.K."/>
            <person name="Zhao L."/>
            <person name="Hu C.X."/>
            <person name="Zhou Y.K."/>
            <person name="Han B.P."/>
            <person name="Song L.R."/>
            <person name="Shu W.S."/>
        </authorList>
    </citation>
    <scope>NUCLEOTIDE SEQUENCE [LARGE SCALE GENOMIC DNA]</scope>
    <source>
        <strain evidence="1 2">FACHB-119</strain>
    </source>
</reference>
<sequence>MRHKWTEEEIAILEQKAEFYTKEQIAQMLKKRGYYRSINAVEKKLWRLGYSLRPTLDNYSCRQIASVLCYDFSTVCRWVKLGWLKARKRYSKCYQIRTSRTALSLLAAWNRTLWKSRLMPLAIASCSLMMRRRRSSVWC</sequence>
<proteinExistence type="predicted"/>
<dbReference type="Proteomes" id="UP000661112">
    <property type="component" value="Unassembled WGS sequence"/>
</dbReference>
<name>A0ABR8DD56_9NOST</name>
<accession>A0ABR8DD56</accession>
<gene>
    <name evidence="1" type="ORF">H6G83_31980</name>
</gene>
<dbReference type="RefSeq" id="WP_190479718.1">
    <property type="nucleotide sequence ID" value="NZ_JACJSG010000071.1"/>
</dbReference>
<protein>
    <recommendedName>
        <fullName evidence="3">Transposase</fullName>
    </recommendedName>
</protein>
<evidence type="ECO:0000313" key="2">
    <source>
        <dbReference type="Proteomes" id="UP000661112"/>
    </source>
</evidence>
<evidence type="ECO:0000313" key="1">
    <source>
        <dbReference type="EMBL" id="MBD2505170.1"/>
    </source>
</evidence>
<keyword evidence="2" id="KW-1185">Reference proteome</keyword>
<comment type="caution">
    <text evidence="1">The sequence shown here is derived from an EMBL/GenBank/DDBJ whole genome shotgun (WGS) entry which is preliminary data.</text>
</comment>
<organism evidence="1 2">
    <name type="scientific">Anabaena azotica FACHB-119</name>
    <dbReference type="NCBI Taxonomy" id="947527"/>
    <lineage>
        <taxon>Bacteria</taxon>
        <taxon>Bacillati</taxon>
        <taxon>Cyanobacteriota</taxon>
        <taxon>Cyanophyceae</taxon>
        <taxon>Nostocales</taxon>
        <taxon>Nostocaceae</taxon>
        <taxon>Anabaena</taxon>
        <taxon>Anabaena azotica</taxon>
    </lineage>
</organism>